<feature type="domain" description="Protein HGH1 N-terminal" evidence="3">
    <location>
        <begin position="63"/>
        <end position="232"/>
    </location>
</feature>
<feature type="domain" description="Protein HGH1 C-terminal" evidence="4">
    <location>
        <begin position="241"/>
        <end position="293"/>
    </location>
</feature>
<evidence type="ECO:0000313" key="5">
    <source>
        <dbReference type="EMBL" id="CAE0302584.1"/>
    </source>
</evidence>
<gene>
    <name evidence="5" type="ORF">SELO1098_LOCUS31442</name>
</gene>
<accession>A0A7S3HRD9</accession>
<protein>
    <recommendedName>
        <fullName evidence="2">Protein HGH1 homolog</fullName>
    </recommendedName>
</protein>
<dbReference type="InterPro" id="IPR039717">
    <property type="entry name" value="Hgh1"/>
</dbReference>
<evidence type="ECO:0000256" key="2">
    <source>
        <dbReference type="ARBA" id="ARBA00014076"/>
    </source>
</evidence>
<comment type="similarity">
    <text evidence="1">Belongs to the HGH1 family.</text>
</comment>
<evidence type="ECO:0000259" key="4">
    <source>
        <dbReference type="Pfam" id="PF04064"/>
    </source>
</evidence>
<sequence>MDDLSISEIVRGVVDESYKNERVQLLQLLANKVGESTEPMTPDESKSVFTIAVAKLDTKTDPTLISLFLSLLTNSTISDENVKSFLAFLAASEKFQNIFHEALNTFLDHNPQIEQDEAEDAWENMASVMCNLAQVEEGRTMLLRQSKEYMIRLISQVRSKNVVRRRGAVGSIRSCLFDQDIHWWMIVDAKVVDTIALPLVVAVPFTEMEKVGMNPLWWLVASDPERLPEPDLEIMRMLLECIVLLCQRRGLREELRKRKVYNVVKNLDTKCEDERVSELIYEVVNLLMGDEDPSNPMETYTPPALKG</sequence>
<dbReference type="EMBL" id="HBIC01061262">
    <property type="protein sequence ID" value="CAE0302584.1"/>
    <property type="molecule type" value="Transcribed_RNA"/>
</dbReference>
<proteinExistence type="inferred from homology"/>
<dbReference type="PANTHER" id="PTHR13387">
    <property type="entry name" value="PROTEIN HGH1 HOMOLOG"/>
    <property type="match status" value="1"/>
</dbReference>
<dbReference type="InterPro" id="IPR007205">
    <property type="entry name" value="Protein_HGH1_N"/>
</dbReference>
<evidence type="ECO:0000259" key="3">
    <source>
        <dbReference type="Pfam" id="PF04063"/>
    </source>
</evidence>
<dbReference type="InterPro" id="IPR011989">
    <property type="entry name" value="ARM-like"/>
</dbReference>
<dbReference type="InterPro" id="IPR007206">
    <property type="entry name" value="Protein_HGH1_C"/>
</dbReference>
<organism evidence="5">
    <name type="scientific">Spumella elongata</name>
    <dbReference type="NCBI Taxonomy" id="89044"/>
    <lineage>
        <taxon>Eukaryota</taxon>
        <taxon>Sar</taxon>
        <taxon>Stramenopiles</taxon>
        <taxon>Ochrophyta</taxon>
        <taxon>Chrysophyceae</taxon>
        <taxon>Chromulinales</taxon>
        <taxon>Chromulinaceae</taxon>
        <taxon>Spumella</taxon>
    </lineage>
</organism>
<dbReference type="PANTHER" id="PTHR13387:SF9">
    <property type="entry name" value="PROTEIN HGH1 HOMOLOG"/>
    <property type="match status" value="1"/>
</dbReference>
<dbReference type="SUPFAM" id="SSF48371">
    <property type="entry name" value="ARM repeat"/>
    <property type="match status" value="1"/>
</dbReference>
<evidence type="ECO:0000256" key="1">
    <source>
        <dbReference type="ARBA" id="ARBA00006712"/>
    </source>
</evidence>
<dbReference type="Pfam" id="PF04063">
    <property type="entry name" value="DUF383"/>
    <property type="match status" value="1"/>
</dbReference>
<dbReference type="Gene3D" id="1.25.10.10">
    <property type="entry name" value="Leucine-rich Repeat Variant"/>
    <property type="match status" value="1"/>
</dbReference>
<dbReference type="AlphaFoldDB" id="A0A7S3HRD9"/>
<dbReference type="InterPro" id="IPR016024">
    <property type="entry name" value="ARM-type_fold"/>
</dbReference>
<reference evidence="5" key="1">
    <citation type="submission" date="2021-01" db="EMBL/GenBank/DDBJ databases">
        <authorList>
            <person name="Corre E."/>
            <person name="Pelletier E."/>
            <person name="Niang G."/>
            <person name="Scheremetjew M."/>
            <person name="Finn R."/>
            <person name="Kale V."/>
            <person name="Holt S."/>
            <person name="Cochrane G."/>
            <person name="Meng A."/>
            <person name="Brown T."/>
            <person name="Cohen L."/>
        </authorList>
    </citation>
    <scope>NUCLEOTIDE SEQUENCE</scope>
    <source>
        <strain evidence="5">CCAP 955/1</strain>
    </source>
</reference>
<dbReference type="Pfam" id="PF04064">
    <property type="entry name" value="DUF384"/>
    <property type="match status" value="1"/>
</dbReference>
<name>A0A7S3HRD9_9STRA</name>